<protein>
    <submittedName>
        <fullName evidence="6">cAMP-binding domain of CRP or a regulatory subunit of cAMP-dependent protein kinases</fullName>
    </submittedName>
</protein>
<proteinExistence type="predicted"/>
<keyword evidence="3" id="KW-0804">Transcription</keyword>
<dbReference type="InterPro" id="IPR036390">
    <property type="entry name" value="WH_DNA-bd_sf"/>
</dbReference>
<keyword evidence="2" id="KW-0238">DNA-binding</keyword>
<sequence length="230" mass="24902">MAATGNRLLDKLSEPVQKTILSSARPVDLPARVHLHRLHEVPTHIYFLLRGAVSLVVHMSEGGSAEVGMIGREGLVGGDALLGPAPSTVDTVVQIAGAGLRIPVKTMESLFLEHEELRGRVLEFQQAQINISGQISACNKLHEAEARLARWLLTAADRSGTEALGLTQEYLAQMLGSQRTTVALVAGVLQRAGLIDYRRGMVKITNREGLTAAACTCYAITRQITDRLYQ</sequence>
<dbReference type="InterPro" id="IPR018490">
    <property type="entry name" value="cNMP-bd_dom_sf"/>
</dbReference>
<evidence type="ECO:0000313" key="6">
    <source>
        <dbReference type="EMBL" id="SEB72828.1"/>
    </source>
</evidence>
<dbReference type="GO" id="GO:0005829">
    <property type="term" value="C:cytosol"/>
    <property type="evidence" value="ECO:0007669"/>
    <property type="project" value="TreeGrafter"/>
</dbReference>
<evidence type="ECO:0000259" key="5">
    <source>
        <dbReference type="PROSITE" id="PS51063"/>
    </source>
</evidence>
<dbReference type="InterPro" id="IPR000595">
    <property type="entry name" value="cNMP-bd_dom"/>
</dbReference>
<dbReference type="PROSITE" id="PS50042">
    <property type="entry name" value="CNMP_BINDING_3"/>
    <property type="match status" value="1"/>
</dbReference>
<evidence type="ECO:0000259" key="4">
    <source>
        <dbReference type="PROSITE" id="PS50042"/>
    </source>
</evidence>
<name>A0A1H4LQB4_9BACT</name>
<dbReference type="GO" id="GO:0003700">
    <property type="term" value="F:DNA-binding transcription factor activity"/>
    <property type="evidence" value="ECO:0007669"/>
    <property type="project" value="TreeGrafter"/>
</dbReference>
<dbReference type="CDD" id="cd00038">
    <property type="entry name" value="CAP_ED"/>
    <property type="match status" value="1"/>
</dbReference>
<dbReference type="PANTHER" id="PTHR24567">
    <property type="entry name" value="CRP FAMILY TRANSCRIPTIONAL REGULATORY PROTEIN"/>
    <property type="match status" value="1"/>
</dbReference>
<gene>
    <name evidence="6" type="ORF">SAMN05443244_1677</name>
</gene>
<dbReference type="Proteomes" id="UP000182409">
    <property type="component" value="Unassembled WGS sequence"/>
</dbReference>
<dbReference type="Gene3D" id="2.60.120.10">
    <property type="entry name" value="Jelly Rolls"/>
    <property type="match status" value="1"/>
</dbReference>
<dbReference type="SUPFAM" id="SSF51206">
    <property type="entry name" value="cAMP-binding domain-like"/>
    <property type="match status" value="1"/>
</dbReference>
<dbReference type="SUPFAM" id="SSF46785">
    <property type="entry name" value="Winged helix' DNA-binding domain"/>
    <property type="match status" value="1"/>
</dbReference>
<reference evidence="6 7" key="1">
    <citation type="submission" date="2016-10" db="EMBL/GenBank/DDBJ databases">
        <authorList>
            <person name="de Groot N.N."/>
        </authorList>
    </citation>
    <scope>NUCLEOTIDE SEQUENCE [LARGE SCALE GENOMIC DNA]</scope>
    <source>
        <strain evidence="6 7">AB35.6</strain>
    </source>
</reference>
<keyword evidence="1" id="KW-0805">Transcription regulation</keyword>
<dbReference type="RefSeq" id="WP_074653294.1">
    <property type="nucleotide sequence ID" value="NZ_FNSD01000001.1"/>
</dbReference>
<evidence type="ECO:0000313" key="7">
    <source>
        <dbReference type="Proteomes" id="UP000182409"/>
    </source>
</evidence>
<organism evidence="6 7">
    <name type="scientific">Terriglobus roseus</name>
    <dbReference type="NCBI Taxonomy" id="392734"/>
    <lineage>
        <taxon>Bacteria</taxon>
        <taxon>Pseudomonadati</taxon>
        <taxon>Acidobacteriota</taxon>
        <taxon>Terriglobia</taxon>
        <taxon>Terriglobales</taxon>
        <taxon>Acidobacteriaceae</taxon>
        <taxon>Terriglobus</taxon>
    </lineage>
</organism>
<dbReference type="InterPro" id="IPR036388">
    <property type="entry name" value="WH-like_DNA-bd_sf"/>
</dbReference>
<feature type="domain" description="Cyclic nucleotide-binding" evidence="4">
    <location>
        <begin position="8"/>
        <end position="123"/>
    </location>
</feature>
<dbReference type="GO" id="GO:0003677">
    <property type="term" value="F:DNA binding"/>
    <property type="evidence" value="ECO:0007669"/>
    <property type="project" value="UniProtKB-KW"/>
</dbReference>
<keyword evidence="6" id="KW-0418">Kinase</keyword>
<dbReference type="InterPro" id="IPR012318">
    <property type="entry name" value="HTH_CRP"/>
</dbReference>
<dbReference type="SMART" id="SM00100">
    <property type="entry name" value="cNMP"/>
    <property type="match status" value="1"/>
</dbReference>
<dbReference type="Gene3D" id="1.10.10.10">
    <property type="entry name" value="Winged helix-like DNA-binding domain superfamily/Winged helix DNA-binding domain"/>
    <property type="match status" value="1"/>
</dbReference>
<dbReference type="InterPro" id="IPR050397">
    <property type="entry name" value="Env_Response_Regulators"/>
</dbReference>
<dbReference type="GO" id="GO:0016301">
    <property type="term" value="F:kinase activity"/>
    <property type="evidence" value="ECO:0007669"/>
    <property type="project" value="UniProtKB-KW"/>
</dbReference>
<dbReference type="Pfam" id="PF00027">
    <property type="entry name" value="cNMP_binding"/>
    <property type="match status" value="1"/>
</dbReference>
<feature type="domain" description="HTH crp-type" evidence="5">
    <location>
        <begin position="142"/>
        <end position="208"/>
    </location>
</feature>
<keyword evidence="6" id="KW-0808">Transferase</keyword>
<dbReference type="EMBL" id="FNSD01000001">
    <property type="protein sequence ID" value="SEB72828.1"/>
    <property type="molecule type" value="Genomic_DNA"/>
</dbReference>
<dbReference type="PANTHER" id="PTHR24567:SF74">
    <property type="entry name" value="HTH-TYPE TRANSCRIPTIONAL REGULATOR ARCR"/>
    <property type="match status" value="1"/>
</dbReference>
<dbReference type="InterPro" id="IPR014710">
    <property type="entry name" value="RmlC-like_jellyroll"/>
</dbReference>
<evidence type="ECO:0000256" key="3">
    <source>
        <dbReference type="ARBA" id="ARBA00023163"/>
    </source>
</evidence>
<dbReference type="PROSITE" id="PS51063">
    <property type="entry name" value="HTH_CRP_2"/>
    <property type="match status" value="1"/>
</dbReference>
<dbReference type="Pfam" id="PF13545">
    <property type="entry name" value="HTH_Crp_2"/>
    <property type="match status" value="1"/>
</dbReference>
<dbReference type="AlphaFoldDB" id="A0A1H4LQB4"/>
<evidence type="ECO:0000256" key="1">
    <source>
        <dbReference type="ARBA" id="ARBA00023015"/>
    </source>
</evidence>
<evidence type="ECO:0000256" key="2">
    <source>
        <dbReference type="ARBA" id="ARBA00023125"/>
    </source>
</evidence>
<accession>A0A1H4LQB4</accession>
<dbReference type="OrthoDB" id="8969464at2"/>